<keyword evidence="2" id="KW-1185">Reference proteome</keyword>
<accession>A0AAN8JUU6</accession>
<gene>
    <name evidence="1" type="ORF">SNE40_009839</name>
</gene>
<dbReference type="Proteomes" id="UP001347796">
    <property type="component" value="Unassembled WGS sequence"/>
</dbReference>
<dbReference type="EMBL" id="JAZGQO010000007">
    <property type="protein sequence ID" value="KAK6182075.1"/>
    <property type="molecule type" value="Genomic_DNA"/>
</dbReference>
<comment type="caution">
    <text evidence="1">The sequence shown here is derived from an EMBL/GenBank/DDBJ whole genome shotgun (WGS) entry which is preliminary data.</text>
</comment>
<reference evidence="1 2" key="1">
    <citation type="submission" date="2024-01" db="EMBL/GenBank/DDBJ databases">
        <title>The genome of the rayed Mediterranean limpet Patella caerulea (Linnaeus, 1758).</title>
        <authorList>
            <person name="Anh-Thu Weber A."/>
            <person name="Halstead-Nussloch G."/>
        </authorList>
    </citation>
    <scope>NUCLEOTIDE SEQUENCE [LARGE SCALE GENOMIC DNA]</scope>
    <source>
        <strain evidence="1">AATW-2023a</strain>
        <tissue evidence="1">Whole specimen</tissue>
    </source>
</reference>
<evidence type="ECO:0000313" key="1">
    <source>
        <dbReference type="EMBL" id="KAK6182075.1"/>
    </source>
</evidence>
<evidence type="ECO:0000313" key="2">
    <source>
        <dbReference type="Proteomes" id="UP001347796"/>
    </source>
</evidence>
<organism evidence="1 2">
    <name type="scientific">Patella caerulea</name>
    <name type="common">Rayed Mediterranean limpet</name>
    <dbReference type="NCBI Taxonomy" id="87958"/>
    <lineage>
        <taxon>Eukaryota</taxon>
        <taxon>Metazoa</taxon>
        <taxon>Spiralia</taxon>
        <taxon>Lophotrochozoa</taxon>
        <taxon>Mollusca</taxon>
        <taxon>Gastropoda</taxon>
        <taxon>Patellogastropoda</taxon>
        <taxon>Patelloidea</taxon>
        <taxon>Patellidae</taxon>
        <taxon>Patella</taxon>
    </lineage>
</organism>
<dbReference type="AlphaFoldDB" id="A0AAN8JUU6"/>
<name>A0AAN8JUU6_PATCE</name>
<proteinExistence type="predicted"/>
<sequence length="149" mass="16842">MSSSASSKKSKRQTNGIKLATVSSWIQKYDKNKTWLDYELETAGIVNKISCKLCTKYENKINGSRNFNRAFIVGTTGSALKADNLRKHIISDPHIKAVQYENKIGIPAIDIIRKAPIFQSFSGAEEETRERVSKLFDIAYTCKRGNFIF</sequence>
<protein>
    <submittedName>
        <fullName evidence="1">Uncharacterized protein</fullName>
    </submittedName>
</protein>